<gene>
    <name evidence="1" type="primary">bamC</name>
    <name evidence="1" type="ORF">IHE29_09160</name>
</gene>
<evidence type="ECO:0000313" key="2">
    <source>
        <dbReference type="Proteomes" id="UP001493153"/>
    </source>
</evidence>
<dbReference type="InterPro" id="IPR010653">
    <property type="entry name" value="NlpB/DapX"/>
</dbReference>
<dbReference type="EMBL" id="CP062176">
    <property type="protein sequence ID" value="WXK39429.1"/>
    <property type="molecule type" value="Genomic_DNA"/>
</dbReference>
<evidence type="ECO:0000313" key="1">
    <source>
        <dbReference type="EMBL" id="WXK39429.1"/>
    </source>
</evidence>
<dbReference type="Gene3D" id="3.30.310.170">
    <property type="entry name" value="Outer membrane protein assembly factor BamC"/>
    <property type="match status" value="1"/>
</dbReference>
<dbReference type="Pfam" id="PF06804">
    <property type="entry name" value="Lipoprotein_18"/>
    <property type="match status" value="1"/>
</dbReference>
<accession>A0ABZ2PWE2</accession>
<dbReference type="InterPro" id="IPR042268">
    <property type="entry name" value="BamC_C"/>
</dbReference>
<sequence>MPGIGPGACGKDSMKLIQTRLISRFVAGAIIAGAVAACSSPHPQAIDYKSATRAKASSLAVPPDMAHEIADQRSLPPQGGSASLSRLQQVQQSALAPVGDAVLPPVQGIHIQREGTQRWLVIDKQAPAQVWPQVRRFWQEQGFVLSLDARDRGIMETDWYETHPQVPDGLIRNTLSKALGTGYTTGLRDKYRTRLENAPNGGTYVFISQRGLHEQLFGSNNEQSRWEDRPNDPALEAEYLKRLMQALARNQQGGASMAAEPVAASAPKAADATASASQAALKASGATATPTGPTDITLAESYDDAWLRVGVALDRNNFTVDDRDRTRGLYFIRYVDPNDLSSAKQGFWSQVFHGRKEKAAKQYRVNVRALTETQTRVAIVDESGQVDDSKQARQILSLLIDQLH</sequence>
<name>A0ABZ2PWE2_9BURK</name>
<organism evidence="1 2">
    <name type="scientific">Mycetohabitans rhizoxinica</name>
    <dbReference type="NCBI Taxonomy" id="412963"/>
    <lineage>
        <taxon>Bacteria</taxon>
        <taxon>Pseudomonadati</taxon>
        <taxon>Pseudomonadota</taxon>
        <taxon>Betaproteobacteria</taxon>
        <taxon>Burkholderiales</taxon>
        <taxon>Burkholderiaceae</taxon>
        <taxon>Mycetohabitans</taxon>
    </lineage>
</organism>
<protein>
    <submittedName>
        <fullName evidence="1">Outer membrane protein assembly factor BamC</fullName>
    </submittedName>
</protein>
<reference evidence="1 2" key="1">
    <citation type="submission" date="2020-09" db="EMBL/GenBank/DDBJ databases">
        <title>Genome sequences of Mycetohabitans spp.</title>
        <authorList>
            <person name="Carter M.E."/>
            <person name="Carpenter S.C.D."/>
            <person name="Bogdanove A.J."/>
        </authorList>
    </citation>
    <scope>NUCLEOTIDE SEQUENCE [LARGE SCALE GENOMIC DNA]</scope>
    <source>
        <strain evidence="1 2">B12</strain>
    </source>
</reference>
<proteinExistence type="predicted"/>
<keyword evidence="2" id="KW-1185">Reference proteome</keyword>
<dbReference type="Proteomes" id="UP001493153">
    <property type="component" value="Chromosome"/>
</dbReference>